<dbReference type="Pfam" id="PF15072">
    <property type="entry name" value="HROB"/>
    <property type="match status" value="1"/>
</dbReference>
<reference evidence="4" key="1">
    <citation type="journal article" date="2024" name="IScience">
        <title>Strigolactones Initiate the Formation of Haustorium-like Structures in Castilleja.</title>
        <authorList>
            <person name="Buerger M."/>
            <person name="Peterson D."/>
            <person name="Chory J."/>
        </authorList>
    </citation>
    <scope>NUCLEOTIDE SEQUENCE [LARGE SCALE GENOMIC DNA]</scope>
</reference>
<feature type="domain" description="Homologous recombination OB-fold protein OB-fold" evidence="2">
    <location>
        <begin position="165"/>
        <end position="224"/>
    </location>
</feature>
<dbReference type="Proteomes" id="UP001632038">
    <property type="component" value="Unassembled WGS sequence"/>
</dbReference>
<gene>
    <name evidence="3" type="ORF">CASFOL_017342</name>
</gene>
<sequence>MEVEPWEALDLDDSDLPFLLRPCKRRRPISPTTTAAAAANPVTQSTPTQPPEQHCPEPLQRQPPPCIRRIIPGPAAAVQSAIHRKDLDRENPNFSNSRKDISGSYNCDGLIPTQEYIRRAMDDTAEFDGDFTLQPWISALQFLGSKDGVIKSTPVSSIKKCLNGDKVVQVVAVIKSCTPNGLGGLIVSLKDPTGTVGGSIHHKVLSESECGKNLTVGSVVILREGIMICFSVGFCFQLLMESFVSGCCFCSCEVNTLSQYNVEKFGEVVFCQNSASTSRPNDSAYTFQYVDPDVENCGKDKTMEKMRTMQNATFEDIEMTQYPKTTQNLQNRSVIQKQHLFTKSVQTTGNVSAARKGLINLSQVNDACNEIPEGTNKTRISVDHQEGQLEGNVGGTNDMNESVAKSQPPKLKASVPEWTDEQLDELFAGDDDDGSLF</sequence>
<accession>A0ABD3DAS6</accession>
<organism evidence="3 4">
    <name type="scientific">Castilleja foliolosa</name>
    <dbReference type="NCBI Taxonomy" id="1961234"/>
    <lineage>
        <taxon>Eukaryota</taxon>
        <taxon>Viridiplantae</taxon>
        <taxon>Streptophyta</taxon>
        <taxon>Embryophyta</taxon>
        <taxon>Tracheophyta</taxon>
        <taxon>Spermatophyta</taxon>
        <taxon>Magnoliopsida</taxon>
        <taxon>eudicotyledons</taxon>
        <taxon>Gunneridae</taxon>
        <taxon>Pentapetalae</taxon>
        <taxon>asterids</taxon>
        <taxon>lamiids</taxon>
        <taxon>Lamiales</taxon>
        <taxon>Orobanchaceae</taxon>
        <taxon>Pedicularideae</taxon>
        <taxon>Castillejinae</taxon>
        <taxon>Castilleja</taxon>
    </lineage>
</organism>
<evidence type="ECO:0000259" key="2">
    <source>
        <dbReference type="Pfam" id="PF15072"/>
    </source>
</evidence>
<comment type="caution">
    <text evidence="3">The sequence shown here is derived from an EMBL/GenBank/DDBJ whole genome shotgun (WGS) entry which is preliminary data.</text>
</comment>
<dbReference type="EMBL" id="JAVIJP010000018">
    <property type="protein sequence ID" value="KAL3639435.1"/>
    <property type="molecule type" value="Genomic_DNA"/>
</dbReference>
<proteinExistence type="predicted"/>
<feature type="region of interest" description="Disordered" evidence="1">
    <location>
        <begin position="388"/>
        <end position="416"/>
    </location>
</feature>
<keyword evidence="4" id="KW-1185">Reference proteome</keyword>
<dbReference type="InterPro" id="IPR058570">
    <property type="entry name" value="HROB_OB"/>
</dbReference>
<feature type="compositionally biased region" description="Polar residues" evidence="1">
    <location>
        <begin position="395"/>
        <end position="405"/>
    </location>
</feature>
<dbReference type="PANTHER" id="PTHR14523">
    <property type="entry name" value="UNCHARACTERIZED PROTEIN C17ORF53 HOMOLOG"/>
    <property type="match status" value="1"/>
</dbReference>
<name>A0ABD3DAS6_9LAMI</name>
<dbReference type="AlphaFoldDB" id="A0ABD3DAS6"/>
<protein>
    <recommendedName>
        <fullName evidence="2">Homologous recombination OB-fold protein OB-fold domain-containing protein</fullName>
    </recommendedName>
</protein>
<evidence type="ECO:0000256" key="1">
    <source>
        <dbReference type="SAM" id="MobiDB-lite"/>
    </source>
</evidence>
<dbReference type="InterPro" id="IPR028045">
    <property type="entry name" value="HROB"/>
</dbReference>
<dbReference type="PANTHER" id="PTHR14523:SF1">
    <property type="entry name" value="HOMOLOGOUS RECOMBINATION OB-FOLD PROTEIN"/>
    <property type="match status" value="1"/>
</dbReference>
<feature type="region of interest" description="Disordered" evidence="1">
    <location>
        <begin position="27"/>
        <end position="62"/>
    </location>
</feature>
<evidence type="ECO:0000313" key="4">
    <source>
        <dbReference type="Proteomes" id="UP001632038"/>
    </source>
</evidence>
<evidence type="ECO:0000313" key="3">
    <source>
        <dbReference type="EMBL" id="KAL3639435.1"/>
    </source>
</evidence>